<reference evidence="8 9" key="1">
    <citation type="submission" date="2022-11" db="EMBL/GenBank/DDBJ databases">
        <title>Nonomuraea corallina sp. nov., a new species of the genus Nonomuraea isolated from sea side sediment in Thai sea.</title>
        <authorList>
            <person name="Ngamcharungchit C."/>
            <person name="Matsumoto A."/>
            <person name="Suriyachadkun C."/>
            <person name="Panbangred W."/>
            <person name="Inahashi Y."/>
            <person name="Intra B."/>
        </authorList>
    </citation>
    <scope>NUCLEOTIDE SEQUENCE [LARGE SCALE GENOMIC DNA]</scope>
    <source>
        <strain evidence="8 9">DSM 43553</strain>
    </source>
</reference>
<feature type="transmembrane region" description="Helical" evidence="6">
    <location>
        <begin position="322"/>
        <end position="342"/>
    </location>
</feature>
<dbReference type="Proteomes" id="UP001212498">
    <property type="component" value="Unassembled WGS sequence"/>
</dbReference>
<dbReference type="InterPro" id="IPR011701">
    <property type="entry name" value="MFS"/>
</dbReference>
<accession>A0ABT4T9K0</accession>
<evidence type="ECO:0000313" key="8">
    <source>
        <dbReference type="EMBL" id="MDA0646182.1"/>
    </source>
</evidence>
<dbReference type="EMBL" id="JAPNUD010000178">
    <property type="protein sequence ID" value="MDA0646182.1"/>
    <property type="molecule type" value="Genomic_DNA"/>
</dbReference>
<feature type="transmembrane region" description="Helical" evidence="6">
    <location>
        <begin position="290"/>
        <end position="310"/>
    </location>
</feature>
<keyword evidence="4 6" id="KW-1133">Transmembrane helix</keyword>
<evidence type="ECO:0000256" key="1">
    <source>
        <dbReference type="ARBA" id="ARBA00004651"/>
    </source>
</evidence>
<dbReference type="InterPro" id="IPR036259">
    <property type="entry name" value="MFS_trans_sf"/>
</dbReference>
<dbReference type="InterPro" id="IPR020846">
    <property type="entry name" value="MFS_dom"/>
</dbReference>
<feature type="transmembrane region" description="Helical" evidence="6">
    <location>
        <begin position="246"/>
        <end position="270"/>
    </location>
</feature>
<dbReference type="PANTHER" id="PTHR23505">
    <property type="entry name" value="SPINSTER"/>
    <property type="match status" value="1"/>
</dbReference>
<proteinExistence type="predicted"/>
<organism evidence="8 9">
    <name type="scientific">Nonomuraea ferruginea</name>
    <dbReference type="NCBI Taxonomy" id="46174"/>
    <lineage>
        <taxon>Bacteria</taxon>
        <taxon>Bacillati</taxon>
        <taxon>Actinomycetota</taxon>
        <taxon>Actinomycetes</taxon>
        <taxon>Streptosporangiales</taxon>
        <taxon>Streptosporangiaceae</taxon>
        <taxon>Nonomuraea</taxon>
    </lineage>
</organism>
<evidence type="ECO:0000256" key="5">
    <source>
        <dbReference type="ARBA" id="ARBA00023136"/>
    </source>
</evidence>
<feature type="transmembrane region" description="Helical" evidence="6">
    <location>
        <begin position="102"/>
        <end position="125"/>
    </location>
</feature>
<evidence type="ECO:0000256" key="6">
    <source>
        <dbReference type="SAM" id="Phobius"/>
    </source>
</evidence>
<dbReference type="PANTHER" id="PTHR23505:SF79">
    <property type="entry name" value="PROTEIN SPINSTER"/>
    <property type="match status" value="1"/>
</dbReference>
<keyword evidence="2" id="KW-0813">Transport</keyword>
<feature type="transmembrane region" description="Helical" evidence="6">
    <location>
        <begin position="31"/>
        <end position="58"/>
    </location>
</feature>
<evidence type="ECO:0000256" key="2">
    <source>
        <dbReference type="ARBA" id="ARBA00022448"/>
    </source>
</evidence>
<feature type="transmembrane region" description="Helical" evidence="6">
    <location>
        <begin position="413"/>
        <end position="434"/>
    </location>
</feature>
<evidence type="ECO:0000313" key="9">
    <source>
        <dbReference type="Proteomes" id="UP001212498"/>
    </source>
</evidence>
<dbReference type="RefSeq" id="WP_271279575.1">
    <property type="nucleotide sequence ID" value="NZ_BAABFD010000010.1"/>
</dbReference>
<comment type="subcellular location">
    <subcellularLocation>
        <location evidence="1">Cell membrane</location>
        <topology evidence="1">Multi-pass membrane protein</topology>
    </subcellularLocation>
</comment>
<evidence type="ECO:0000256" key="3">
    <source>
        <dbReference type="ARBA" id="ARBA00022692"/>
    </source>
</evidence>
<feature type="domain" description="Major facilitator superfamily (MFS) profile" evidence="7">
    <location>
        <begin position="33"/>
        <end position="439"/>
    </location>
</feature>
<name>A0ABT4T9K0_9ACTN</name>
<gene>
    <name evidence="8" type="ORF">OUY24_36615</name>
</gene>
<feature type="transmembrane region" description="Helical" evidence="6">
    <location>
        <begin position="70"/>
        <end position="90"/>
    </location>
</feature>
<evidence type="ECO:0000256" key="4">
    <source>
        <dbReference type="ARBA" id="ARBA00022989"/>
    </source>
</evidence>
<dbReference type="SUPFAM" id="SSF103473">
    <property type="entry name" value="MFS general substrate transporter"/>
    <property type="match status" value="1"/>
</dbReference>
<keyword evidence="5 6" id="KW-0472">Membrane</keyword>
<feature type="transmembrane region" description="Helical" evidence="6">
    <location>
        <begin position="348"/>
        <end position="370"/>
    </location>
</feature>
<dbReference type="Pfam" id="PF07690">
    <property type="entry name" value="MFS_1"/>
    <property type="match status" value="1"/>
</dbReference>
<dbReference type="InterPro" id="IPR044770">
    <property type="entry name" value="MFS_spinster-like"/>
</dbReference>
<dbReference type="PROSITE" id="PS50850">
    <property type="entry name" value="MFS"/>
    <property type="match status" value="1"/>
</dbReference>
<sequence>MRDDVRPVPRRRWGAPPPGGIRAGDPAPYGWAPLVILFLVGLVDRVEAGLLSGLLPLIQAEWGIGDTVAGAIPTGSAIAAAAVAIPAGYLADRFSRTRVITVMVFLWAVATTGSGLAPGFAVFFLTRMALAAAEHVDNPATGSLLADYYPPISRARAFGWTRMSAHLGGIGTVLGAVLGQAFGWRAAFLLMAIPGLLTALICLRLREPARGLLDQVTAGAAAPRADGAGSRRATPPRLGRQVRDVLAVRTLVIVTVGLATLGMGVAGLFYWMPTLIGRTFALSPGQAGALGGLVTVIGVVTGTLVGAWLGRRAHVTRKGGRLLVGGCGVVAGAVVMAVALLAAPRALVPFALLTAAAVILMSMATPNLTASLADVIGASSRGIAFALAQLVAGGAIAVGPLIVGILSDRTGSLTTALLVMTLPVLAGGLLTVTARGPYERDAARVLTSAHDTPPTSGA</sequence>
<keyword evidence="3 6" id="KW-0812">Transmembrane</keyword>
<feature type="transmembrane region" description="Helical" evidence="6">
    <location>
        <begin position="382"/>
        <end position="407"/>
    </location>
</feature>
<protein>
    <submittedName>
        <fullName evidence="8">MFS transporter</fullName>
    </submittedName>
</protein>
<comment type="caution">
    <text evidence="8">The sequence shown here is derived from an EMBL/GenBank/DDBJ whole genome shotgun (WGS) entry which is preliminary data.</text>
</comment>
<feature type="transmembrane region" description="Helical" evidence="6">
    <location>
        <begin position="182"/>
        <end position="203"/>
    </location>
</feature>
<evidence type="ECO:0000259" key="7">
    <source>
        <dbReference type="PROSITE" id="PS50850"/>
    </source>
</evidence>
<keyword evidence="9" id="KW-1185">Reference proteome</keyword>
<dbReference type="Gene3D" id="1.20.1250.20">
    <property type="entry name" value="MFS general substrate transporter like domains"/>
    <property type="match status" value="1"/>
</dbReference>